<proteinExistence type="predicted"/>
<dbReference type="OrthoDB" id="9797506at2"/>
<evidence type="ECO:0000256" key="1">
    <source>
        <dbReference type="SAM" id="SignalP"/>
    </source>
</evidence>
<dbReference type="CDD" id="cd00865">
    <property type="entry name" value="PEBP_bact_arch"/>
    <property type="match status" value="1"/>
</dbReference>
<gene>
    <name evidence="2" type="ORF">SAMN05421856_102422</name>
</gene>
<name>A0A1H7XGA0_9FLAO</name>
<dbReference type="AlphaFoldDB" id="A0A1H7XGA0"/>
<dbReference type="InterPro" id="IPR036610">
    <property type="entry name" value="PEBP-like_sf"/>
</dbReference>
<dbReference type="PANTHER" id="PTHR30289:SF1">
    <property type="entry name" value="PEBP (PHOSPHATIDYLETHANOLAMINE-BINDING PROTEIN) FAMILY PROTEIN"/>
    <property type="match status" value="1"/>
</dbReference>
<dbReference type="Proteomes" id="UP000199450">
    <property type="component" value="Unassembled WGS sequence"/>
</dbReference>
<dbReference type="InterPro" id="IPR008914">
    <property type="entry name" value="PEBP"/>
</dbReference>
<accession>A0A1H7XGA0</accession>
<dbReference type="RefSeq" id="WP_089999069.1">
    <property type="nucleotide sequence ID" value="NZ_FOBV01000002.1"/>
</dbReference>
<protein>
    <recommendedName>
        <fullName evidence="4">Phospholipid-binding protein, PBP family</fullName>
    </recommendedName>
</protein>
<evidence type="ECO:0000313" key="3">
    <source>
        <dbReference type="Proteomes" id="UP000199450"/>
    </source>
</evidence>
<keyword evidence="3" id="KW-1185">Reference proteome</keyword>
<dbReference type="SUPFAM" id="SSF49777">
    <property type="entry name" value="PEBP-like"/>
    <property type="match status" value="1"/>
</dbReference>
<dbReference type="InterPro" id="IPR005247">
    <property type="entry name" value="YbhB_YbcL/LppC-like"/>
</dbReference>
<dbReference type="STRING" id="295069.SAMN05421856_102422"/>
<dbReference type="PANTHER" id="PTHR30289">
    <property type="entry name" value="UNCHARACTERIZED PROTEIN YBCL-RELATED"/>
    <property type="match status" value="1"/>
</dbReference>
<dbReference type="NCBIfam" id="TIGR00481">
    <property type="entry name" value="YbhB/YbcL family Raf kinase inhibitor-like protein"/>
    <property type="match status" value="1"/>
</dbReference>
<dbReference type="Pfam" id="PF01161">
    <property type="entry name" value="PBP"/>
    <property type="match status" value="1"/>
</dbReference>
<feature type="chain" id="PRO_5011754801" description="Phospholipid-binding protein, PBP family" evidence="1">
    <location>
        <begin position="21"/>
        <end position="180"/>
    </location>
</feature>
<dbReference type="EMBL" id="FOBV01000002">
    <property type="protein sequence ID" value="SEM32751.1"/>
    <property type="molecule type" value="Genomic_DNA"/>
</dbReference>
<keyword evidence="1" id="KW-0732">Signal</keyword>
<reference evidence="3" key="1">
    <citation type="submission" date="2016-10" db="EMBL/GenBank/DDBJ databases">
        <authorList>
            <person name="Varghese N."/>
            <person name="Submissions S."/>
        </authorList>
    </citation>
    <scope>NUCLEOTIDE SEQUENCE [LARGE SCALE GENOMIC DNA]</scope>
    <source>
        <strain evidence="3">DSM 17453</strain>
    </source>
</reference>
<organism evidence="2 3">
    <name type="scientific">Chryseobacterium taichungense</name>
    <dbReference type="NCBI Taxonomy" id="295069"/>
    <lineage>
        <taxon>Bacteria</taxon>
        <taxon>Pseudomonadati</taxon>
        <taxon>Bacteroidota</taxon>
        <taxon>Flavobacteriia</taxon>
        <taxon>Flavobacteriales</taxon>
        <taxon>Weeksellaceae</taxon>
        <taxon>Chryseobacterium group</taxon>
        <taxon>Chryseobacterium</taxon>
    </lineage>
</organism>
<feature type="signal peptide" evidence="1">
    <location>
        <begin position="1"/>
        <end position="20"/>
    </location>
</feature>
<sequence length="180" mass="19699">MRTSFLTFVIAVIMTTATFAQTFTLKSKELGGQLTNKHYLNGMGYTGENKSPELYWENAPEGTKSFAVTMYDLDAPTGSGFWHWVVFNIPANVTELKSDAGNISSKLMPAQAIQSNTDMGTPGYAGAAPNEGPAHRYLITVYALNKTLDLNKNATPAYVGFNMFFSTIEKASIIVYGKKK</sequence>
<evidence type="ECO:0008006" key="4">
    <source>
        <dbReference type="Google" id="ProtNLM"/>
    </source>
</evidence>
<dbReference type="Gene3D" id="3.90.280.10">
    <property type="entry name" value="PEBP-like"/>
    <property type="match status" value="1"/>
</dbReference>
<evidence type="ECO:0000313" key="2">
    <source>
        <dbReference type="EMBL" id="SEM32751.1"/>
    </source>
</evidence>